<gene>
    <name evidence="3" type="ORF">E1A91_D11G293000v1</name>
</gene>
<evidence type="ECO:0000313" key="4">
    <source>
        <dbReference type="Proteomes" id="UP000323597"/>
    </source>
</evidence>
<organism evidence="3 4">
    <name type="scientific">Gossypium mustelinum</name>
    <name type="common">Cotton</name>
    <name type="synonym">Gossypium caicoense</name>
    <dbReference type="NCBI Taxonomy" id="34275"/>
    <lineage>
        <taxon>Eukaryota</taxon>
        <taxon>Viridiplantae</taxon>
        <taxon>Streptophyta</taxon>
        <taxon>Embryophyta</taxon>
        <taxon>Tracheophyta</taxon>
        <taxon>Spermatophyta</taxon>
        <taxon>Magnoliopsida</taxon>
        <taxon>eudicotyledons</taxon>
        <taxon>Gunneridae</taxon>
        <taxon>Pentapetalae</taxon>
        <taxon>rosids</taxon>
        <taxon>malvids</taxon>
        <taxon>Malvales</taxon>
        <taxon>Malvaceae</taxon>
        <taxon>Malvoideae</taxon>
        <taxon>Gossypium</taxon>
    </lineage>
</organism>
<keyword evidence="2" id="KW-1133">Transmembrane helix</keyword>
<dbReference type="AlphaFoldDB" id="A0A5D2T0B2"/>
<keyword evidence="2" id="KW-0812">Transmembrane</keyword>
<name>A0A5D2T0B2_GOSMU</name>
<keyword evidence="4" id="KW-1185">Reference proteome</keyword>
<proteinExistence type="predicted"/>
<protein>
    <submittedName>
        <fullName evidence="3">Uncharacterized protein</fullName>
    </submittedName>
</protein>
<accession>A0A5D2T0B2</accession>
<feature type="transmembrane region" description="Helical" evidence="2">
    <location>
        <begin position="12"/>
        <end position="38"/>
    </location>
</feature>
<feature type="compositionally biased region" description="Polar residues" evidence="1">
    <location>
        <begin position="56"/>
        <end position="65"/>
    </location>
</feature>
<sequence length="99" mass="11054">MIQEFNDFKLKKLIILFQMATISYFVTLMLIFQGLAIFSSNIPMVEASRGLSNFENLSVSTSPSETSKRNPSTPPSPRPNNPAQDSLDNRGRLAGKHHD</sequence>
<reference evidence="3 4" key="1">
    <citation type="submission" date="2019-07" db="EMBL/GenBank/DDBJ databases">
        <title>WGS assembly of Gossypium mustelinum.</title>
        <authorList>
            <person name="Chen Z.J."/>
            <person name="Sreedasyam A."/>
            <person name="Ando A."/>
            <person name="Song Q."/>
            <person name="De L."/>
            <person name="Hulse-Kemp A."/>
            <person name="Ding M."/>
            <person name="Ye W."/>
            <person name="Kirkbride R."/>
            <person name="Jenkins J."/>
            <person name="Plott C."/>
            <person name="Lovell J."/>
            <person name="Lin Y.-M."/>
            <person name="Vaughn R."/>
            <person name="Liu B."/>
            <person name="Li W."/>
            <person name="Simpson S."/>
            <person name="Scheffler B."/>
            <person name="Saski C."/>
            <person name="Grover C."/>
            <person name="Hu G."/>
            <person name="Conover J."/>
            <person name="Carlson J."/>
            <person name="Shu S."/>
            <person name="Boston L."/>
            <person name="Williams M."/>
            <person name="Peterson D."/>
            <person name="Mcgee K."/>
            <person name="Jones D."/>
            <person name="Wendel J."/>
            <person name="Stelly D."/>
            <person name="Grimwood J."/>
            <person name="Schmutz J."/>
        </authorList>
    </citation>
    <scope>NUCLEOTIDE SEQUENCE [LARGE SCALE GENOMIC DNA]</scope>
    <source>
        <strain evidence="3">1408120.09</strain>
    </source>
</reference>
<evidence type="ECO:0000256" key="2">
    <source>
        <dbReference type="SAM" id="Phobius"/>
    </source>
</evidence>
<dbReference type="Proteomes" id="UP000323597">
    <property type="component" value="Chromosome D11"/>
</dbReference>
<feature type="region of interest" description="Disordered" evidence="1">
    <location>
        <begin position="56"/>
        <end position="99"/>
    </location>
</feature>
<keyword evidence="2" id="KW-0472">Membrane</keyword>
<dbReference type="EMBL" id="CM017659">
    <property type="protein sequence ID" value="TYI57598.1"/>
    <property type="molecule type" value="Genomic_DNA"/>
</dbReference>
<evidence type="ECO:0000313" key="3">
    <source>
        <dbReference type="EMBL" id="TYI57598.1"/>
    </source>
</evidence>
<evidence type="ECO:0000256" key="1">
    <source>
        <dbReference type="SAM" id="MobiDB-lite"/>
    </source>
</evidence>